<keyword evidence="1" id="KW-0732">Signal</keyword>
<dbReference type="RefSeq" id="WP_130414791.1">
    <property type="nucleotide sequence ID" value="NZ_SGWX01000001.1"/>
</dbReference>
<feature type="compositionally biased region" description="Acidic residues" evidence="2">
    <location>
        <begin position="124"/>
        <end position="142"/>
    </location>
</feature>
<keyword evidence="3" id="KW-0472">Membrane</keyword>
<dbReference type="AlphaFoldDB" id="A0A4Q7M2U9"/>
<evidence type="ECO:0000256" key="2">
    <source>
        <dbReference type="SAM" id="MobiDB-lite"/>
    </source>
</evidence>
<evidence type="ECO:0000313" key="5">
    <source>
        <dbReference type="Proteomes" id="UP000293852"/>
    </source>
</evidence>
<feature type="transmembrane region" description="Helical" evidence="3">
    <location>
        <begin position="77"/>
        <end position="99"/>
    </location>
</feature>
<evidence type="ECO:0000256" key="1">
    <source>
        <dbReference type="ARBA" id="ARBA00022729"/>
    </source>
</evidence>
<name>A0A4Q7M2U9_9MICO</name>
<dbReference type="InterPro" id="IPR029050">
    <property type="entry name" value="Immunoprotect_excell_Ig-like"/>
</dbReference>
<evidence type="ECO:0000256" key="3">
    <source>
        <dbReference type="SAM" id="Phobius"/>
    </source>
</evidence>
<evidence type="ECO:0008006" key="6">
    <source>
        <dbReference type="Google" id="ProtNLM"/>
    </source>
</evidence>
<keyword evidence="3" id="KW-0812">Transmembrane</keyword>
<accession>A0A4Q7M2U9</accession>
<keyword evidence="3" id="KW-1133">Transmembrane helix</keyword>
<evidence type="ECO:0000313" key="4">
    <source>
        <dbReference type="EMBL" id="RZS61814.1"/>
    </source>
</evidence>
<comment type="caution">
    <text evidence="4">The sequence shown here is derived from an EMBL/GenBank/DDBJ whole genome shotgun (WGS) entry which is preliminary data.</text>
</comment>
<proteinExistence type="predicted"/>
<dbReference type="OrthoDB" id="4424518at2"/>
<keyword evidence="5" id="KW-1185">Reference proteome</keyword>
<feature type="region of interest" description="Disordered" evidence="2">
    <location>
        <begin position="112"/>
        <end position="168"/>
    </location>
</feature>
<protein>
    <recommendedName>
        <fullName evidence="6">DUF4190 domain-containing protein</fullName>
    </recommendedName>
</protein>
<organism evidence="4 5">
    <name type="scientific">Xylanimonas ulmi</name>
    <dbReference type="NCBI Taxonomy" id="228973"/>
    <lineage>
        <taxon>Bacteria</taxon>
        <taxon>Bacillati</taxon>
        <taxon>Actinomycetota</taxon>
        <taxon>Actinomycetes</taxon>
        <taxon>Micrococcales</taxon>
        <taxon>Promicromonosporaceae</taxon>
        <taxon>Xylanimonas</taxon>
    </lineage>
</organism>
<dbReference type="Proteomes" id="UP000293852">
    <property type="component" value="Unassembled WGS sequence"/>
</dbReference>
<dbReference type="Gene3D" id="2.60.40.1240">
    <property type="match status" value="1"/>
</dbReference>
<feature type="transmembrane region" description="Helical" evidence="3">
    <location>
        <begin position="25"/>
        <end position="45"/>
    </location>
</feature>
<sequence length="286" mass="28669">MSASLTPTPSPLPAPPAAARPTGNALATAGFVVGLVALALCLVPIVNNVAFVLGALGLVFGIVGLLKARKGAGRRGLAIAAIVLSVLAGAGVIASQAFYGKVLDGVSDALDTRPTPDAAAPGAGDEDAAQDASDADSEDVAGDDGAAPEAGTRANPLPAGTTVSTADWQVTVGTPREAWGEISQANPFNQPPADGTQYWIVPLSGTFTGSDPATPWIDLSVAFVGDDSVTYDDTSCGVLPDSLSDIGELYQGAQFSGNACVVVPADAPGLFTLRTGLFDSPVFFSK</sequence>
<gene>
    <name evidence="4" type="ORF">EV386_2125</name>
</gene>
<dbReference type="EMBL" id="SGWX01000001">
    <property type="protein sequence ID" value="RZS61814.1"/>
    <property type="molecule type" value="Genomic_DNA"/>
</dbReference>
<reference evidence="4 5" key="1">
    <citation type="submission" date="2019-02" db="EMBL/GenBank/DDBJ databases">
        <title>Sequencing the genomes of 1000 actinobacteria strains.</title>
        <authorList>
            <person name="Klenk H.-P."/>
        </authorList>
    </citation>
    <scope>NUCLEOTIDE SEQUENCE [LARGE SCALE GENOMIC DNA]</scope>
    <source>
        <strain evidence="4 5">DSM 16932</strain>
    </source>
</reference>